<dbReference type="EMBL" id="CP045851">
    <property type="protein sequence ID" value="QGG94338.1"/>
    <property type="molecule type" value="Genomic_DNA"/>
</dbReference>
<dbReference type="InterPro" id="IPR004027">
    <property type="entry name" value="SEC_C_motif"/>
</dbReference>
<dbReference type="SUPFAM" id="SSF103642">
    <property type="entry name" value="Sec-C motif"/>
    <property type="match status" value="1"/>
</dbReference>
<evidence type="ECO:0000313" key="2">
    <source>
        <dbReference type="Proteomes" id="UP000334019"/>
    </source>
</evidence>
<protein>
    <recommendedName>
        <fullName evidence="3">DUF2384 domain-containing protein</fullName>
    </recommendedName>
</protein>
<reference evidence="1 2" key="1">
    <citation type="submission" date="2019-11" db="EMBL/GenBank/DDBJ databases">
        <authorList>
            <person name="He Y."/>
        </authorList>
    </citation>
    <scope>NUCLEOTIDE SEQUENCE [LARGE SCALE GENOMIC DNA]</scope>
    <source>
        <strain evidence="1 2">SCSIO 58843</strain>
    </source>
</reference>
<sequence>MKLSDAIDGWLAERPMTLRELAERAVATGLLVDELDDEGFGPVDEVEDVISRSDAYWTRGDESSDGEVVLTRTFLETGMTLTHRVTEEEAVAGAVAEMPDLSVVLFDRRDGLLLDDASGRVVADDSDPRSPSIVGPEGWIERVQPGDLLAFTRTDGVLSVEVVDEAELGDGAAEIDALRGAAANWIGAGRGEEETPVVMEAMARDASLFRRPVPPLGELLDAAGYERRGHEWGRADEPWRTRQERAAGRDEEVRRRYGLEGCCDRAYARVDAAWRLYLRAEPVDGAALADDLGHGMVAPAFAHVHEDVATLVAEFADELAGTTSGRHAAPAVALAGLGRLRAGDPEGAVARLDAAVAAAPDLEGAAATLAVLEMDRGNVSRARSLVAGADVELGVVELVEDEQRRRAALVPSAGRNDPCPCGSGRKFKKCCGAGGGAAAVSGLAARVPLVLQRLGHFALGPDGHPVRVGLALSASDGHDDVLGAMERFLFDPFLVDVALHEGGLGDAYLAQRGVLLEADEVALIEVMLVEPRRVWEIVEVVVDESLTLRDTGSGDVVVVRERAGTRGREVGELLLARVAEVAGGRMMFGVPVVVPLRERERVLAVLDEWVDADGLASWFGSLFLPPRLQTREGEELVLRLTVCELVGDVASEVVEAALDDAFERAGEEPFWREMATVDGGDRIVRGTVRMEEGVLVVESTSVERQERILATLDGVFDYVVVEDEEADLRDAPPDRDVSPGPAWDELPAEVQEVVAAQMAEYEERWVDEPVPALGGLTPREALDDPTRREDLIALLREMRAMRPPDGAVGMSADRIEGLLGIDE</sequence>
<dbReference type="Gene3D" id="3.10.450.50">
    <property type="match status" value="1"/>
</dbReference>
<keyword evidence="2" id="KW-1185">Reference proteome</keyword>
<evidence type="ECO:0000313" key="1">
    <source>
        <dbReference type="EMBL" id="QGG94338.1"/>
    </source>
</evidence>
<accession>A0A5Q2RBX2</accession>
<organism evidence="1 2">
    <name type="scientific">Actinomarinicola tropica</name>
    <dbReference type="NCBI Taxonomy" id="2789776"/>
    <lineage>
        <taxon>Bacteria</taxon>
        <taxon>Bacillati</taxon>
        <taxon>Actinomycetota</taxon>
        <taxon>Acidimicrobiia</taxon>
        <taxon>Acidimicrobiales</taxon>
        <taxon>Iamiaceae</taxon>
        <taxon>Actinomarinicola</taxon>
    </lineage>
</organism>
<dbReference type="Proteomes" id="UP000334019">
    <property type="component" value="Chromosome"/>
</dbReference>
<dbReference type="RefSeq" id="WP_153758444.1">
    <property type="nucleotide sequence ID" value="NZ_CP045851.1"/>
</dbReference>
<evidence type="ECO:0008006" key="3">
    <source>
        <dbReference type="Google" id="ProtNLM"/>
    </source>
</evidence>
<dbReference type="AlphaFoldDB" id="A0A5Q2RBX2"/>
<proteinExistence type="predicted"/>
<dbReference type="KEGG" id="atq:GH723_04045"/>
<dbReference type="Pfam" id="PF02810">
    <property type="entry name" value="SEC-C"/>
    <property type="match status" value="1"/>
</dbReference>
<gene>
    <name evidence="1" type="ORF">GH723_04045</name>
</gene>
<name>A0A5Q2RBX2_9ACTN</name>